<keyword evidence="2" id="KW-1185">Reference proteome</keyword>
<dbReference type="RefSeq" id="WP_004582881.1">
    <property type="nucleotide sequence ID" value="NZ_AP028878.1"/>
</dbReference>
<organism evidence="1 2">
    <name type="scientific">Marinobacter nanhaiticus D15-8W</name>
    <dbReference type="NCBI Taxonomy" id="626887"/>
    <lineage>
        <taxon>Bacteria</taxon>
        <taxon>Pseudomonadati</taxon>
        <taxon>Pseudomonadota</taxon>
        <taxon>Gammaproteobacteria</taxon>
        <taxon>Pseudomonadales</taxon>
        <taxon>Marinobacteraceae</taxon>
        <taxon>Marinobacter</taxon>
    </lineage>
</organism>
<proteinExistence type="predicted"/>
<dbReference type="Proteomes" id="UP000013165">
    <property type="component" value="Unassembled WGS sequence"/>
</dbReference>
<dbReference type="PATRIC" id="fig|626887.3.peg.316"/>
<dbReference type="AlphaFoldDB" id="N6WZF2"/>
<name>N6WZF2_9GAMM</name>
<evidence type="ECO:0000313" key="1">
    <source>
        <dbReference type="EMBL" id="ENO16941.1"/>
    </source>
</evidence>
<dbReference type="HOGENOM" id="CLU_2464958_0_0_6"/>
<dbReference type="STRING" id="626887.J057_01680"/>
<evidence type="ECO:0000313" key="2">
    <source>
        <dbReference type="Proteomes" id="UP000013165"/>
    </source>
</evidence>
<dbReference type="EMBL" id="APLQ01000008">
    <property type="protein sequence ID" value="ENO16941.1"/>
    <property type="molecule type" value="Genomic_DNA"/>
</dbReference>
<sequence>MAYSTSNPPRLCGQPIAGQRHWQYVSTDAVTDVRVDGYFTNAEELGMKVNDIVTVIDSDGNDADVCIVLAINADGSADLSDGTAISETNTD</sequence>
<gene>
    <name evidence="1" type="ORF">J057_01680</name>
</gene>
<reference evidence="1 2" key="1">
    <citation type="journal article" date="2013" name="Genome Announc.">
        <title>Genome Sequence of the Polycyclic Aromatic Hydrocarbon-Degrading Bacterium Strain Marinobacter nanhaiticus D15-8WT.</title>
        <authorList>
            <person name="Cui Z."/>
            <person name="Gao W."/>
            <person name="Li Q."/>
            <person name="Xu G."/>
            <person name="Zheng L."/>
        </authorList>
    </citation>
    <scope>NUCLEOTIDE SEQUENCE [LARGE SCALE GENOMIC DNA]</scope>
    <source>
        <strain evidence="1 2">D15-8W</strain>
    </source>
</reference>
<protein>
    <submittedName>
        <fullName evidence="1">Uncharacterized protein</fullName>
    </submittedName>
</protein>
<accession>N6WZF2</accession>
<comment type="caution">
    <text evidence="1">The sequence shown here is derived from an EMBL/GenBank/DDBJ whole genome shotgun (WGS) entry which is preliminary data.</text>
</comment>